<comment type="function">
    <text evidence="1">Involved in the biosynthesis of the siderophore enterobactin (enterochelin), which is a macrocyclic trimeric lactone of N-(2,3-dihydroxybenzoyl)-serine. The serine trilactone serves as a scaffolding for the three catechol functionalities that provide hexadentate coordination for the tightly ligated iron(2+) atoms. Plays an essential role in the assembly of the enterobactin by catalyzing the transfer of the 4'-phosphopantetheine (Ppant) moiety from coenzyme A to the apo-domains of both EntB (ArCP domain) and EntF (PCP domain) to yield their holo-forms which make them competent for the activation of 2,3-dihydroxybenzoate (DHB) and L-serine, respectively.</text>
</comment>
<dbReference type="InterPro" id="IPR008278">
    <property type="entry name" value="4-PPantetheinyl_Trfase_dom"/>
</dbReference>
<gene>
    <name evidence="16" type="ORF">J5474_17790</name>
</gene>
<comment type="catalytic activity">
    <reaction evidence="11">
        <text>apo-[peptidyl-carrier protein] + CoA = holo-[peptidyl-carrier protein] + adenosine 3',5'-bisphosphate + H(+)</text>
        <dbReference type="Rhea" id="RHEA:46228"/>
        <dbReference type="Rhea" id="RHEA-COMP:11479"/>
        <dbReference type="Rhea" id="RHEA-COMP:11480"/>
        <dbReference type="ChEBI" id="CHEBI:15378"/>
        <dbReference type="ChEBI" id="CHEBI:29999"/>
        <dbReference type="ChEBI" id="CHEBI:57287"/>
        <dbReference type="ChEBI" id="CHEBI:58343"/>
        <dbReference type="ChEBI" id="CHEBI:64479"/>
    </reaction>
</comment>
<feature type="domain" description="4'-phosphopantetheinyl transferase N-terminal" evidence="15">
    <location>
        <begin position="34"/>
        <end position="99"/>
    </location>
</feature>
<comment type="pathway">
    <text evidence="2">Siderophore biosynthesis; enterobactin biosynthesis.</text>
</comment>
<evidence type="ECO:0000256" key="2">
    <source>
        <dbReference type="ARBA" id="ARBA00004993"/>
    </source>
</evidence>
<feature type="binding site" evidence="13">
    <location>
        <position position="109"/>
    </location>
    <ligand>
        <name>Mg(2+)</name>
        <dbReference type="ChEBI" id="CHEBI:18420"/>
    </ligand>
</feature>
<dbReference type="PRINTS" id="PR01399">
    <property type="entry name" value="ENTSNTHTASED"/>
</dbReference>
<organism evidence="16 17">
    <name type="scientific">Sagittula salina</name>
    <dbReference type="NCBI Taxonomy" id="2820268"/>
    <lineage>
        <taxon>Bacteria</taxon>
        <taxon>Pseudomonadati</taxon>
        <taxon>Pseudomonadota</taxon>
        <taxon>Alphaproteobacteria</taxon>
        <taxon>Rhodobacterales</taxon>
        <taxon>Roseobacteraceae</taxon>
        <taxon>Sagittula</taxon>
    </lineage>
</organism>
<feature type="binding site" evidence="12">
    <location>
        <position position="142"/>
    </location>
    <ligand>
        <name>CoA</name>
        <dbReference type="ChEBI" id="CHEBI:57287"/>
    </ligand>
</feature>
<feature type="domain" description="4'-phosphopantetheinyl transferase" evidence="14">
    <location>
        <begin position="105"/>
        <end position="174"/>
    </location>
</feature>
<keyword evidence="13" id="KW-0460">Magnesium</keyword>
<evidence type="ECO:0000256" key="3">
    <source>
        <dbReference type="ARBA" id="ARBA00008342"/>
    </source>
</evidence>
<protein>
    <recommendedName>
        <fullName evidence="5">Enterobactin synthase component D</fullName>
    </recommendedName>
    <alternativeName>
        <fullName evidence="8">4'-phosphopantetheinyl transferase EntD</fullName>
    </alternativeName>
    <alternativeName>
        <fullName evidence="9">Enterochelin synthase D</fullName>
    </alternativeName>
</protein>
<dbReference type="PANTHER" id="PTHR38096">
    <property type="entry name" value="ENTEROBACTIN SYNTHASE COMPONENT D"/>
    <property type="match status" value="1"/>
</dbReference>
<evidence type="ECO:0000259" key="14">
    <source>
        <dbReference type="Pfam" id="PF01648"/>
    </source>
</evidence>
<feature type="binding site" evidence="12">
    <location>
        <position position="146"/>
    </location>
    <ligand>
        <name>CoA</name>
        <dbReference type="ChEBI" id="CHEBI:57287"/>
    </ligand>
</feature>
<dbReference type="Pfam" id="PF01648">
    <property type="entry name" value="ACPS"/>
    <property type="match status" value="1"/>
</dbReference>
<feature type="binding site" evidence="12">
    <location>
        <position position="53"/>
    </location>
    <ligand>
        <name>CoA</name>
        <dbReference type="ChEBI" id="CHEBI:57287"/>
    </ligand>
</feature>
<evidence type="ECO:0000313" key="17">
    <source>
        <dbReference type="Proteomes" id="UP000675940"/>
    </source>
</evidence>
<dbReference type="GO" id="GO:0008897">
    <property type="term" value="F:holo-[acyl-carrier-protein] synthase activity"/>
    <property type="evidence" value="ECO:0007669"/>
    <property type="project" value="InterPro"/>
</dbReference>
<feature type="binding site" evidence="13">
    <location>
        <position position="111"/>
    </location>
    <ligand>
        <name>Mg(2+)</name>
        <dbReference type="ChEBI" id="CHEBI:18420"/>
    </ligand>
</feature>
<dbReference type="Gene3D" id="3.90.470.20">
    <property type="entry name" value="4'-phosphopantetheinyl transferase domain"/>
    <property type="match status" value="1"/>
</dbReference>
<feature type="binding site" evidence="12">
    <location>
        <position position="109"/>
    </location>
    <ligand>
        <name>CoA</name>
        <dbReference type="ChEBI" id="CHEBI:57287"/>
    </ligand>
</feature>
<comment type="cofactor">
    <cofactor evidence="13">
        <name>Mg(2+)</name>
        <dbReference type="ChEBI" id="CHEBI:18420"/>
    </cofactor>
</comment>
<dbReference type="GO" id="GO:0009239">
    <property type="term" value="P:enterobactin biosynthetic process"/>
    <property type="evidence" value="ECO:0007669"/>
    <property type="project" value="UniProtKB-KW"/>
</dbReference>
<keyword evidence="7" id="KW-0259">Enterobactin biosynthesis</keyword>
<dbReference type="PANTHER" id="PTHR38096:SF1">
    <property type="entry name" value="ENTEROBACTIN SYNTHASE COMPONENT D"/>
    <property type="match status" value="1"/>
</dbReference>
<dbReference type="RefSeq" id="WP_209362557.1">
    <property type="nucleotide sequence ID" value="NZ_JAGISH010000011.1"/>
</dbReference>
<evidence type="ECO:0000256" key="12">
    <source>
        <dbReference type="PIRSR" id="PIRSR603542-1"/>
    </source>
</evidence>
<reference evidence="16" key="1">
    <citation type="submission" date="2021-03" db="EMBL/GenBank/DDBJ databases">
        <title>Sagittula salina sp. nov. strain M10.9X isolated from the marine waste.</title>
        <authorList>
            <person name="Satari L."/>
            <person name="Molina-Menor E."/>
            <person name="Vidal-Verdu A."/>
            <person name="Pascual J."/>
            <person name="Pereto J."/>
            <person name="Porcar M."/>
        </authorList>
    </citation>
    <scope>NUCLEOTIDE SEQUENCE</scope>
    <source>
        <strain evidence="16">M10.9X</strain>
    </source>
</reference>
<sequence>MLEQLHEMVAQFARPGLGWGVARVGETAPLAEVERQAMARAIPARVAEFTAGRIAARRALAVLGHPAAPIPMQADRVPLWPKGFMGSISHAAGLAVAVVCALPARVGVDLEEDGPLDDALQPEILTPVEYGQDLRRVFSAKEAVFKAEYPAHRVMHGFHGLVVDLTKGSAQYTDHPEVATLRPDSLESRPETLPVQQLSRGGLILSLSWRRC</sequence>
<comment type="catalytic activity">
    <reaction evidence="10">
        <text>apo-[aryl-carrier protein] + CoA = holo-[aryl-carrier protein] + adenosine 3',5'-bisphosphate + H(+)</text>
        <dbReference type="Rhea" id="RHEA:48404"/>
        <dbReference type="Rhea" id="RHEA-COMP:15903"/>
        <dbReference type="Rhea" id="RHEA-COMP:17557"/>
        <dbReference type="ChEBI" id="CHEBI:15378"/>
        <dbReference type="ChEBI" id="CHEBI:29999"/>
        <dbReference type="ChEBI" id="CHEBI:57287"/>
        <dbReference type="ChEBI" id="CHEBI:58343"/>
        <dbReference type="ChEBI" id="CHEBI:64479"/>
    </reaction>
</comment>
<dbReference type="GO" id="GO:0005886">
    <property type="term" value="C:plasma membrane"/>
    <property type="evidence" value="ECO:0007669"/>
    <property type="project" value="TreeGrafter"/>
</dbReference>
<evidence type="ECO:0000313" key="16">
    <source>
        <dbReference type="EMBL" id="MBP0484327.1"/>
    </source>
</evidence>
<keyword evidence="6 16" id="KW-0808">Transferase</keyword>
<evidence type="ECO:0000256" key="10">
    <source>
        <dbReference type="ARBA" id="ARBA00049176"/>
    </source>
</evidence>
<dbReference type="InterPro" id="IPR041354">
    <property type="entry name" value="4PPT_N"/>
</dbReference>
<evidence type="ECO:0000256" key="13">
    <source>
        <dbReference type="PIRSR" id="PIRSR603542-2"/>
    </source>
</evidence>
<evidence type="ECO:0000259" key="15">
    <source>
        <dbReference type="Pfam" id="PF17837"/>
    </source>
</evidence>
<dbReference type="Proteomes" id="UP000675940">
    <property type="component" value="Unassembled WGS sequence"/>
</dbReference>
<evidence type="ECO:0000256" key="1">
    <source>
        <dbReference type="ARBA" id="ARBA00003937"/>
    </source>
</evidence>
<evidence type="ECO:0000256" key="5">
    <source>
        <dbReference type="ARBA" id="ARBA00019087"/>
    </source>
</evidence>
<keyword evidence="17" id="KW-1185">Reference proteome</keyword>
<dbReference type="InterPro" id="IPR037143">
    <property type="entry name" value="4-PPantetheinyl_Trfase_dom_sf"/>
</dbReference>
<comment type="caution">
    <text evidence="16">The sequence shown here is derived from an EMBL/GenBank/DDBJ whole genome shotgun (WGS) entry which is preliminary data.</text>
</comment>
<dbReference type="Pfam" id="PF17837">
    <property type="entry name" value="4PPT_N"/>
    <property type="match status" value="1"/>
</dbReference>
<dbReference type="InterPro" id="IPR003542">
    <property type="entry name" value="Enbac_synth_compD-like"/>
</dbReference>
<evidence type="ECO:0000256" key="11">
    <source>
        <dbReference type="ARBA" id="ARBA00049191"/>
    </source>
</evidence>
<evidence type="ECO:0000256" key="6">
    <source>
        <dbReference type="ARBA" id="ARBA00022679"/>
    </source>
</evidence>
<comment type="similarity">
    <text evidence="3">Belongs to the P-Pant transferase superfamily. EntD family.</text>
</comment>
<evidence type="ECO:0000256" key="8">
    <source>
        <dbReference type="ARBA" id="ARBA00029894"/>
    </source>
</evidence>
<evidence type="ECO:0000256" key="9">
    <source>
        <dbReference type="ARBA" id="ARBA00031996"/>
    </source>
</evidence>
<name>A0A940MSP2_9RHOB</name>
<evidence type="ECO:0000256" key="4">
    <source>
        <dbReference type="ARBA" id="ARBA00011503"/>
    </source>
</evidence>
<keyword evidence="13" id="KW-0479">Metal-binding</keyword>
<comment type="subunit">
    <text evidence="4">EntB, EntD, EntE, and EntF form a multienzyme complex called enterobactin synthase.</text>
</comment>
<feature type="binding site" evidence="12">
    <location>
        <position position="45"/>
    </location>
    <ligand>
        <name>CoA</name>
        <dbReference type="ChEBI" id="CHEBI:57287"/>
    </ligand>
</feature>
<dbReference type="GO" id="GO:0000287">
    <property type="term" value="F:magnesium ion binding"/>
    <property type="evidence" value="ECO:0007669"/>
    <property type="project" value="InterPro"/>
</dbReference>
<dbReference type="EMBL" id="JAGISH010000011">
    <property type="protein sequence ID" value="MBP0484327.1"/>
    <property type="molecule type" value="Genomic_DNA"/>
</dbReference>
<feature type="binding site" evidence="12">
    <location>
        <begin position="89"/>
        <end position="90"/>
    </location>
    <ligand>
        <name>CoA</name>
        <dbReference type="ChEBI" id="CHEBI:57287"/>
    </ligand>
</feature>
<evidence type="ECO:0000256" key="7">
    <source>
        <dbReference type="ARBA" id="ARBA00023191"/>
    </source>
</evidence>
<dbReference type="GO" id="GO:0009366">
    <property type="term" value="C:enterobactin synthetase complex"/>
    <property type="evidence" value="ECO:0007669"/>
    <property type="project" value="InterPro"/>
</dbReference>
<accession>A0A940MSP2</accession>
<proteinExistence type="inferred from homology"/>
<dbReference type="AlphaFoldDB" id="A0A940MSP2"/>
<dbReference type="SUPFAM" id="SSF56214">
    <property type="entry name" value="4'-phosphopantetheinyl transferase"/>
    <property type="match status" value="1"/>
</dbReference>